<evidence type="ECO:0000256" key="2">
    <source>
        <dbReference type="ARBA" id="ARBA00022527"/>
    </source>
</evidence>
<dbReference type="PROSITE" id="PS50011">
    <property type="entry name" value="PROTEIN_KINASE_DOM"/>
    <property type="match status" value="1"/>
</dbReference>
<keyword evidence="6" id="KW-0067">ATP-binding</keyword>
<accession>A0A0B8NIC9</accession>
<dbReference type="Gene3D" id="3.30.200.20">
    <property type="entry name" value="Phosphorylase Kinase, domain 1"/>
    <property type="match status" value="1"/>
</dbReference>
<dbReference type="OrthoDB" id="9762169at2"/>
<dbReference type="RefSeq" id="WP_052086844.1">
    <property type="nucleotide sequence ID" value="NZ_AP017900.1"/>
</dbReference>
<dbReference type="EC" id="2.7.11.1" evidence="1"/>
<evidence type="ECO:0000256" key="5">
    <source>
        <dbReference type="ARBA" id="ARBA00022777"/>
    </source>
</evidence>
<dbReference type="KEGG" id="nsr:NS506_05795"/>
<evidence type="ECO:0000313" key="8">
    <source>
        <dbReference type="EMBL" id="APA99834.1"/>
    </source>
</evidence>
<evidence type="ECO:0000313" key="11">
    <source>
        <dbReference type="Proteomes" id="UP000180166"/>
    </source>
</evidence>
<dbReference type="InterPro" id="IPR000719">
    <property type="entry name" value="Prot_kinase_dom"/>
</dbReference>
<evidence type="ECO:0000256" key="6">
    <source>
        <dbReference type="ARBA" id="ARBA00022840"/>
    </source>
</evidence>
<evidence type="ECO:0000313" key="9">
    <source>
        <dbReference type="EMBL" id="GAP31500.1"/>
    </source>
</evidence>
<keyword evidence="2 8" id="KW-0723">Serine/threonine-protein kinase</keyword>
<dbReference type="EMBL" id="BBYQ01000116">
    <property type="protein sequence ID" value="GAP31500.1"/>
    <property type="molecule type" value="Genomic_DNA"/>
</dbReference>
<reference evidence="8 11" key="3">
    <citation type="submission" date="2016-10" db="EMBL/GenBank/DDBJ databases">
        <title>Genome sequence of Nocardia seriolae strain EM150506, isolated from Anguila japonica.</title>
        <authorList>
            <person name="Han H.-J."/>
        </authorList>
    </citation>
    <scope>NUCLEOTIDE SEQUENCE [LARGE SCALE GENOMIC DNA]</scope>
    <source>
        <strain evidence="8 11">EM150506</strain>
    </source>
</reference>
<dbReference type="GO" id="GO:0004674">
    <property type="term" value="F:protein serine/threonine kinase activity"/>
    <property type="evidence" value="ECO:0007669"/>
    <property type="project" value="UniProtKB-KW"/>
</dbReference>
<dbReference type="GO" id="GO:0005524">
    <property type="term" value="F:ATP binding"/>
    <property type="evidence" value="ECO:0007669"/>
    <property type="project" value="UniProtKB-KW"/>
</dbReference>
<dbReference type="InterPro" id="IPR011009">
    <property type="entry name" value="Kinase-like_dom_sf"/>
</dbReference>
<evidence type="ECO:0000256" key="4">
    <source>
        <dbReference type="ARBA" id="ARBA00022741"/>
    </source>
</evidence>
<evidence type="ECO:0000259" key="7">
    <source>
        <dbReference type="PROSITE" id="PS50011"/>
    </source>
</evidence>
<protein>
    <recommendedName>
        <fullName evidence="1">non-specific serine/threonine protein kinase</fullName>
        <ecNumber evidence="1">2.7.11.1</ecNumber>
    </recommendedName>
</protein>
<dbReference type="GeneID" id="93376301"/>
<evidence type="ECO:0000256" key="1">
    <source>
        <dbReference type="ARBA" id="ARBA00012513"/>
    </source>
</evidence>
<feature type="domain" description="Protein kinase" evidence="7">
    <location>
        <begin position="14"/>
        <end position="87"/>
    </location>
</feature>
<keyword evidence="10" id="KW-1185">Reference proteome</keyword>
<reference evidence="9 10" key="2">
    <citation type="journal article" date="2016" name="Genome Announc.">
        <title>Draft Genome Sequence of Erythromycin- and Oxytetracycline-Sensitive Nocardia seriolae Strain U-1 (NBRC 110359).</title>
        <authorList>
            <person name="Imajoh M."/>
            <person name="Sukeda M."/>
            <person name="Shimizu M."/>
            <person name="Yamane J."/>
            <person name="Ohnishi K."/>
            <person name="Oshima S."/>
        </authorList>
    </citation>
    <scope>NUCLEOTIDE SEQUENCE [LARGE SCALE GENOMIC DNA]</scope>
    <source>
        <strain evidence="9 10">U-1</strain>
    </source>
</reference>
<dbReference type="PANTHER" id="PTHR43289:SF6">
    <property type="entry name" value="SERINE_THREONINE-PROTEIN KINASE NEKL-3"/>
    <property type="match status" value="1"/>
</dbReference>
<name>A0A0B8NIC9_9NOCA</name>
<dbReference type="PANTHER" id="PTHR43289">
    <property type="entry name" value="MITOGEN-ACTIVATED PROTEIN KINASE KINASE KINASE 20-RELATED"/>
    <property type="match status" value="1"/>
</dbReference>
<dbReference type="Proteomes" id="UP000180166">
    <property type="component" value="Chromosome"/>
</dbReference>
<dbReference type="EMBL" id="CP017839">
    <property type="protein sequence ID" value="APA99834.1"/>
    <property type="molecule type" value="Genomic_DNA"/>
</dbReference>
<proteinExistence type="predicted"/>
<keyword evidence="5 8" id="KW-0418">Kinase</keyword>
<keyword evidence="3 8" id="KW-0808">Transferase</keyword>
<dbReference type="SUPFAM" id="SSF56112">
    <property type="entry name" value="Protein kinase-like (PK-like)"/>
    <property type="match status" value="1"/>
</dbReference>
<gene>
    <name evidence="8" type="ORF">NS506_05795</name>
    <name evidence="9" type="ORF">NSK11_contig00116-0027</name>
</gene>
<evidence type="ECO:0000313" key="10">
    <source>
        <dbReference type="Proteomes" id="UP000037179"/>
    </source>
</evidence>
<dbReference type="AlphaFoldDB" id="A0A0B8NIC9"/>
<evidence type="ECO:0000256" key="3">
    <source>
        <dbReference type="ARBA" id="ARBA00022679"/>
    </source>
</evidence>
<organism evidence="8 11">
    <name type="scientific">Nocardia seriolae</name>
    <dbReference type="NCBI Taxonomy" id="37332"/>
    <lineage>
        <taxon>Bacteria</taxon>
        <taxon>Bacillati</taxon>
        <taxon>Actinomycetota</taxon>
        <taxon>Actinomycetes</taxon>
        <taxon>Mycobacteriales</taxon>
        <taxon>Nocardiaceae</taxon>
        <taxon>Nocardia</taxon>
    </lineage>
</organism>
<sequence>MTGRLGPGTEFAGYVVERALGESGLGTVYVARHPRLPRLDVVKMLSAEHSADPEFRARFLREADLAARLNHPNVVAVHDRGVTDGQL</sequence>
<reference evidence="10" key="1">
    <citation type="submission" date="2015-07" db="EMBL/GenBank/DDBJ databases">
        <title>Nocardia seriolae U-1 whole genome shotgun sequence.</title>
        <authorList>
            <person name="Imajoh M."/>
            <person name="Fukumoto Y."/>
            <person name="Sukeda M."/>
            <person name="Yamane J."/>
            <person name="Yamasaki K."/>
            <person name="Shimizu M."/>
            <person name="Ohnishi K."/>
            <person name="Oshima S."/>
        </authorList>
    </citation>
    <scope>NUCLEOTIDE SEQUENCE [LARGE SCALE GENOMIC DNA]</scope>
    <source>
        <strain evidence="10">U-1</strain>
    </source>
</reference>
<dbReference type="Proteomes" id="UP000037179">
    <property type="component" value="Unassembled WGS sequence"/>
</dbReference>
<keyword evidence="4" id="KW-0547">Nucleotide-binding</keyword>